<protein>
    <submittedName>
        <fullName evidence="3">Glutathione S-transferase C-terminal domain-containing protein</fullName>
    </submittedName>
</protein>
<dbReference type="EMBL" id="CP080096">
    <property type="protein sequence ID" value="QYD73393.1"/>
    <property type="molecule type" value="Genomic_DNA"/>
</dbReference>
<dbReference type="Proteomes" id="UP000826462">
    <property type="component" value="Chromosome 2"/>
</dbReference>
<evidence type="ECO:0000259" key="1">
    <source>
        <dbReference type="PROSITE" id="PS50404"/>
    </source>
</evidence>
<organism evidence="3 4">
    <name type="scientific">Paraburkholderia edwinii</name>
    <dbReference type="NCBI Taxonomy" id="2861782"/>
    <lineage>
        <taxon>Bacteria</taxon>
        <taxon>Pseudomonadati</taxon>
        <taxon>Pseudomonadota</taxon>
        <taxon>Betaproteobacteria</taxon>
        <taxon>Burkholderiales</taxon>
        <taxon>Burkholderiaceae</taxon>
        <taxon>Paraburkholderia</taxon>
    </lineage>
</organism>
<evidence type="ECO:0000313" key="3">
    <source>
        <dbReference type="EMBL" id="QYD73393.1"/>
    </source>
</evidence>
<evidence type="ECO:0000259" key="2">
    <source>
        <dbReference type="PROSITE" id="PS50405"/>
    </source>
</evidence>
<dbReference type="PROSITE" id="PS50404">
    <property type="entry name" value="GST_NTER"/>
    <property type="match status" value="1"/>
</dbReference>
<dbReference type="PROSITE" id="PS50405">
    <property type="entry name" value="GST_CTER"/>
    <property type="match status" value="1"/>
</dbReference>
<reference evidence="3 4" key="1">
    <citation type="submission" date="2021-07" db="EMBL/GenBank/DDBJ databases">
        <title>Paraburkholderia edwinii protects Aspergillus sp. from phenazines by acting as a toxin sponge.</title>
        <authorList>
            <person name="Dahlstrom K.M."/>
            <person name="Newman D.K."/>
        </authorList>
    </citation>
    <scope>NUCLEOTIDE SEQUENCE [LARGE SCALE GENOMIC DNA]</scope>
    <source>
        <strain evidence="3 4">Pe01</strain>
    </source>
</reference>
<dbReference type="InterPro" id="IPR040079">
    <property type="entry name" value="Glutathione_S-Trfase"/>
</dbReference>
<feature type="domain" description="GST C-terminal" evidence="2">
    <location>
        <begin position="79"/>
        <end position="200"/>
    </location>
</feature>
<accession>A0ABX8UWK7</accession>
<gene>
    <name evidence="3" type="ORF">KZJ38_27590</name>
</gene>
<dbReference type="SUPFAM" id="SSF47616">
    <property type="entry name" value="GST C-terminal domain-like"/>
    <property type="match status" value="1"/>
</dbReference>
<dbReference type="Pfam" id="PF00043">
    <property type="entry name" value="GST_C"/>
    <property type="match status" value="1"/>
</dbReference>
<dbReference type="PANTHER" id="PTHR44051">
    <property type="entry name" value="GLUTATHIONE S-TRANSFERASE-RELATED"/>
    <property type="match status" value="1"/>
</dbReference>
<dbReference type="SFLD" id="SFLDS00019">
    <property type="entry name" value="Glutathione_Transferase_(cytos"/>
    <property type="match status" value="1"/>
</dbReference>
<dbReference type="InterPro" id="IPR004045">
    <property type="entry name" value="Glutathione_S-Trfase_N"/>
</dbReference>
<dbReference type="InterPro" id="IPR036249">
    <property type="entry name" value="Thioredoxin-like_sf"/>
</dbReference>
<dbReference type="SUPFAM" id="SSF52833">
    <property type="entry name" value="Thioredoxin-like"/>
    <property type="match status" value="1"/>
</dbReference>
<dbReference type="RefSeq" id="WP_219803138.1">
    <property type="nucleotide sequence ID" value="NZ_CP080096.1"/>
</dbReference>
<proteinExistence type="predicted"/>
<dbReference type="InterPro" id="IPR010987">
    <property type="entry name" value="Glutathione-S-Trfase_C-like"/>
</dbReference>
<dbReference type="Gene3D" id="3.40.30.10">
    <property type="entry name" value="Glutaredoxin"/>
    <property type="match status" value="1"/>
</dbReference>
<keyword evidence="4" id="KW-1185">Reference proteome</keyword>
<dbReference type="Gene3D" id="1.20.1050.10">
    <property type="match status" value="1"/>
</dbReference>
<name>A0ABX8UWK7_9BURK</name>
<sequence length="200" mass="22797">MIRLLNYELSGDCYKLRLFMHFLRVEYETVAVDFYPGREHESAQLPVLDDGGSRLRDSEAILVHLASRYDSKGMWFPIEPVARAQVARWFAIARDLTRTASAARLHDVFGYELDVRSARRAARTIFRLVDDHLAESEIEGRHWLVGETPTLADIACFPDIALSHEGGIAHDDFPAIRRWLDAMRYLDGFVAMPGILAPPR</sequence>
<dbReference type="InterPro" id="IPR004046">
    <property type="entry name" value="GST_C"/>
</dbReference>
<dbReference type="InterPro" id="IPR036282">
    <property type="entry name" value="Glutathione-S-Trfase_C_sf"/>
</dbReference>
<evidence type="ECO:0000313" key="4">
    <source>
        <dbReference type="Proteomes" id="UP000826462"/>
    </source>
</evidence>
<feature type="domain" description="GST N-terminal" evidence="1">
    <location>
        <begin position="1"/>
        <end position="73"/>
    </location>
</feature>
<dbReference type="PANTHER" id="PTHR44051:SF2">
    <property type="entry name" value="HYPOTHETICAL GLUTATHIONE S-TRANSFERASE LIKE PROTEIN"/>
    <property type="match status" value="1"/>
</dbReference>